<organism evidence="7 8">
    <name type="scientific">Deinococcus grandis</name>
    <dbReference type="NCBI Taxonomy" id="57498"/>
    <lineage>
        <taxon>Bacteria</taxon>
        <taxon>Thermotogati</taxon>
        <taxon>Deinococcota</taxon>
        <taxon>Deinococci</taxon>
        <taxon>Deinococcales</taxon>
        <taxon>Deinococcaceae</taxon>
        <taxon>Deinococcus</taxon>
    </lineage>
</organism>
<dbReference type="EMBL" id="BCMS01000001">
    <property type="protein sequence ID" value="GAQ21720.1"/>
    <property type="molecule type" value="Genomic_DNA"/>
</dbReference>
<feature type="transmembrane region" description="Helical" evidence="5">
    <location>
        <begin position="204"/>
        <end position="227"/>
    </location>
</feature>
<feature type="transmembrane region" description="Helical" evidence="5">
    <location>
        <begin position="146"/>
        <end position="167"/>
    </location>
</feature>
<accession>A0A124BRN1</accession>
<feature type="transmembrane region" description="Helical" evidence="5">
    <location>
        <begin position="262"/>
        <end position="282"/>
    </location>
</feature>
<reference evidence="8" key="1">
    <citation type="submission" date="2015-11" db="EMBL/GenBank/DDBJ databases">
        <title>Draft Genome Sequence of the Radioresistant Bacterium Deinococcus grandis, Isolated from Freshwater Fish in Japan.</title>
        <authorList>
            <person name="Satoh K."/>
            <person name="Onodera T."/>
            <person name="Omoso K."/>
            <person name="Takeda-Yano K."/>
            <person name="Katayama T."/>
            <person name="Oono Y."/>
            <person name="Narumi I."/>
        </authorList>
    </citation>
    <scope>NUCLEOTIDE SEQUENCE [LARGE SCALE GENOMIC DNA]</scope>
    <source>
        <strain evidence="8">ATCC 43672</strain>
    </source>
</reference>
<gene>
    <name evidence="7" type="ORF">DEIGR_101747</name>
</gene>
<protein>
    <submittedName>
        <fullName evidence="7">EamA-like transporter family</fullName>
    </submittedName>
</protein>
<dbReference type="PANTHER" id="PTHR32322:SF9">
    <property type="entry name" value="AMINO-ACID METABOLITE EFFLUX PUMP-RELATED"/>
    <property type="match status" value="1"/>
</dbReference>
<keyword evidence="3 5" id="KW-1133">Transmembrane helix</keyword>
<feature type="transmembrane region" description="Helical" evidence="5">
    <location>
        <begin position="7"/>
        <end position="27"/>
    </location>
</feature>
<feature type="domain" description="EamA" evidence="6">
    <location>
        <begin position="9"/>
        <end position="136"/>
    </location>
</feature>
<dbReference type="GO" id="GO:0016020">
    <property type="term" value="C:membrane"/>
    <property type="evidence" value="ECO:0007669"/>
    <property type="project" value="UniProtKB-SubCell"/>
</dbReference>
<feature type="domain" description="EamA" evidence="6">
    <location>
        <begin position="149"/>
        <end position="280"/>
    </location>
</feature>
<comment type="subcellular location">
    <subcellularLocation>
        <location evidence="1">Membrane</location>
        <topology evidence="1">Multi-pass membrane protein</topology>
    </subcellularLocation>
</comment>
<evidence type="ECO:0000313" key="8">
    <source>
        <dbReference type="Proteomes" id="UP000056209"/>
    </source>
</evidence>
<dbReference type="InterPro" id="IPR000620">
    <property type="entry name" value="EamA_dom"/>
</dbReference>
<feature type="transmembrane region" description="Helical" evidence="5">
    <location>
        <begin position="179"/>
        <end position="198"/>
    </location>
</feature>
<evidence type="ECO:0000256" key="3">
    <source>
        <dbReference type="ARBA" id="ARBA00022989"/>
    </source>
</evidence>
<feature type="transmembrane region" description="Helical" evidence="5">
    <location>
        <begin position="93"/>
        <end position="112"/>
    </location>
</feature>
<evidence type="ECO:0000256" key="4">
    <source>
        <dbReference type="ARBA" id="ARBA00023136"/>
    </source>
</evidence>
<dbReference type="SUPFAM" id="SSF103481">
    <property type="entry name" value="Multidrug resistance efflux transporter EmrE"/>
    <property type="match status" value="2"/>
</dbReference>
<dbReference type="Pfam" id="PF00892">
    <property type="entry name" value="EamA"/>
    <property type="match status" value="2"/>
</dbReference>
<feature type="transmembrane region" description="Helical" evidence="5">
    <location>
        <begin position="33"/>
        <end position="51"/>
    </location>
</feature>
<dbReference type="OrthoDB" id="67135at2"/>
<keyword evidence="8" id="KW-1185">Reference proteome</keyword>
<keyword evidence="4 5" id="KW-0472">Membrane</keyword>
<dbReference type="RefSeq" id="WP_058976579.1">
    <property type="nucleotide sequence ID" value="NZ_BCMS01000001.1"/>
</dbReference>
<evidence type="ECO:0000259" key="6">
    <source>
        <dbReference type="Pfam" id="PF00892"/>
    </source>
</evidence>
<dbReference type="InterPro" id="IPR050638">
    <property type="entry name" value="AA-Vitamin_Transporters"/>
</dbReference>
<sequence length="296" mass="30329">MTRRDALDMFLLSAFWGVSFLLIRLGGEVFPPVWVALLRSVFGAAVLLLALRLGRHSLPPARLWKPLLLVALFNNVIPWSFFAWGEQTVSSNIAAIINATTPLFALLIGLTLSDTRLSGLTLGGVLLGMGGVALTVSGGLGGGHATLHGVIILLLASLGYAVATTIAKRTLGGLNPVGLATTQLGLSSVILLPVALIGPAPAPLTLTAVGATLFLGVVGSGLAYLLYYGLLARVSPTQVTAVTYALPVWGLGWAALAGEPVGGLSVLGVLVVLAGLGLINLLPRAKRVPGAVSSDL</sequence>
<comment type="caution">
    <text evidence="7">The sequence shown here is derived from an EMBL/GenBank/DDBJ whole genome shotgun (WGS) entry which is preliminary data.</text>
</comment>
<keyword evidence="2 5" id="KW-0812">Transmembrane</keyword>
<feature type="transmembrane region" description="Helical" evidence="5">
    <location>
        <begin position="63"/>
        <end position="81"/>
    </location>
</feature>
<dbReference type="PANTHER" id="PTHR32322">
    <property type="entry name" value="INNER MEMBRANE TRANSPORTER"/>
    <property type="match status" value="1"/>
</dbReference>
<dbReference type="AlphaFoldDB" id="A0A124BRN1"/>
<evidence type="ECO:0000256" key="5">
    <source>
        <dbReference type="SAM" id="Phobius"/>
    </source>
</evidence>
<evidence type="ECO:0000256" key="1">
    <source>
        <dbReference type="ARBA" id="ARBA00004141"/>
    </source>
</evidence>
<feature type="transmembrane region" description="Helical" evidence="5">
    <location>
        <begin position="119"/>
        <end position="140"/>
    </location>
</feature>
<evidence type="ECO:0000256" key="2">
    <source>
        <dbReference type="ARBA" id="ARBA00022692"/>
    </source>
</evidence>
<dbReference type="InterPro" id="IPR037185">
    <property type="entry name" value="EmrE-like"/>
</dbReference>
<evidence type="ECO:0000313" key="7">
    <source>
        <dbReference type="EMBL" id="GAQ21720.1"/>
    </source>
</evidence>
<proteinExistence type="predicted"/>
<feature type="transmembrane region" description="Helical" evidence="5">
    <location>
        <begin position="239"/>
        <end position="256"/>
    </location>
</feature>
<name>A0A124BRN1_9DEIO</name>
<dbReference type="Proteomes" id="UP000056209">
    <property type="component" value="Unassembled WGS sequence"/>
</dbReference>